<keyword evidence="2" id="KW-0678">Repressor</keyword>
<dbReference type="InterPro" id="IPR036390">
    <property type="entry name" value="WH_DNA-bd_sf"/>
</dbReference>
<comment type="cofactor">
    <cofactor evidence="7">
        <name>Zn(2+)</name>
        <dbReference type="ChEBI" id="CHEBI:29105"/>
    </cofactor>
    <text evidence="7">Binds 1 zinc ion per subunit.</text>
</comment>
<keyword evidence="6" id="KW-0804">Transcription</keyword>
<keyword evidence="7" id="KW-0479">Metal-binding</keyword>
<accession>A0A315ZBP3</accession>
<reference evidence="8 9" key="1">
    <citation type="submission" date="2018-03" db="EMBL/GenBank/DDBJ databases">
        <title>Genomic Encyclopedia of Archaeal and Bacterial Type Strains, Phase II (KMG-II): from individual species to whole genera.</title>
        <authorList>
            <person name="Goeker M."/>
        </authorList>
    </citation>
    <scope>NUCLEOTIDE SEQUENCE [LARGE SCALE GENOMIC DNA]</scope>
    <source>
        <strain evidence="8 9">DSM 28229</strain>
    </source>
</reference>
<evidence type="ECO:0000256" key="3">
    <source>
        <dbReference type="ARBA" id="ARBA00022833"/>
    </source>
</evidence>
<dbReference type="PANTHER" id="PTHR33202:SF22">
    <property type="entry name" value="HYDROGEN PEROXIDE SENSITIVE REPRESSOR"/>
    <property type="match status" value="1"/>
</dbReference>
<evidence type="ECO:0000313" key="9">
    <source>
        <dbReference type="Proteomes" id="UP000245535"/>
    </source>
</evidence>
<proteinExistence type="inferred from homology"/>
<dbReference type="PANTHER" id="PTHR33202">
    <property type="entry name" value="ZINC UPTAKE REGULATION PROTEIN"/>
    <property type="match status" value="1"/>
</dbReference>
<keyword evidence="4" id="KW-0805">Transcription regulation</keyword>
<dbReference type="EMBL" id="QGDO01000002">
    <property type="protein sequence ID" value="PWJ42996.1"/>
    <property type="molecule type" value="Genomic_DNA"/>
</dbReference>
<dbReference type="Proteomes" id="UP000245535">
    <property type="component" value="Unassembled WGS sequence"/>
</dbReference>
<evidence type="ECO:0000256" key="6">
    <source>
        <dbReference type="ARBA" id="ARBA00023163"/>
    </source>
</evidence>
<organism evidence="8 9">
    <name type="scientific">Sediminitomix flava</name>
    <dbReference type="NCBI Taxonomy" id="379075"/>
    <lineage>
        <taxon>Bacteria</taxon>
        <taxon>Pseudomonadati</taxon>
        <taxon>Bacteroidota</taxon>
        <taxon>Cytophagia</taxon>
        <taxon>Cytophagales</taxon>
        <taxon>Flammeovirgaceae</taxon>
        <taxon>Sediminitomix</taxon>
    </lineage>
</organism>
<dbReference type="InterPro" id="IPR036388">
    <property type="entry name" value="WH-like_DNA-bd_sf"/>
</dbReference>
<dbReference type="GO" id="GO:0045892">
    <property type="term" value="P:negative regulation of DNA-templated transcription"/>
    <property type="evidence" value="ECO:0007669"/>
    <property type="project" value="TreeGrafter"/>
</dbReference>
<sequence>MIRPEDLLNQYNLRKTAFRIELLTYFDKTKHALTVSEIIARSDGKTDKATIYRTLMTFEKSGLIHKVPDPNNNARYALEYTENSEVKNHAHFICHSCKKTFCMNDLSVPSIECKEGFVVKVSNLTLEGVCPECIKK</sequence>
<keyword evidence="5" id="KW-0238">DNA-binding</keyword>
<feature type="binding site" evidence="7">
    <location>
        <position position="94"/>
    </location>
    <ligand>
        <name>Zn(2+)</name>
        <dbReference type="ChEBI" id="CHEBI:29105"/>
    </ligand>
</feature>
<evidence type="ECO:0000313" key="8">
    <source>
        <dbReference type="EMBL" id="PWJ42996.1"/>
    </source>
</evidence>
<feature type="binding site" evidence="7">
    <location>
        <position position="97"/>
    </location>
    <ligand>
        <name>Zn(2+)</name>
        <dbReference type="ChEBI" id="CHEBI:29105"/>
    </ligand>
</feature>
<keyword evidence="9" id="KW-1185">Reference proteome</keyword>
<comment type="caution">
    <text evidence="8">The sequence shown here is derived from an EMBL/GenBank/DDBJ whole genome shotgun (WGS) entry which is preliminary data.</text>
</comment>
<dbReference type="GO" id="GO:0008270">
    <property type="term" value="F:zinc ion binding"/>
    <property type="evidence" value="ECO:0007669"/>
    <property type="project" value="TreeGrafter"/>
</dbReference>
<dbReference type="InterPro" id="IPR002481">
    <property type="entry name" value="FUR"/>
</dbReference>
<dbReference type="Gene3D" id="3.30.1490.190">
    <property type="match status" value="1"/>
</dbReference>
<dbReference type="AlphaFoldDB" id="A0A315ZBP3"/>
<comment type="similarity">
    <text evidence="1">Belongs to the Fur family.</text>
</comment>
<dbReference type="Pfam" id="PF01475">
    <property type="entry name" value="FUR"/>
    <property type="match status" value="1"/>
</dbReference>
<dbReference type="Gene3D" id="1.10.10.10">
    <property type="entry name" value="Winged helix-like DNA-binding domain superfamily/Winged helix DNA-binding domain"/>
    <property type="match status" value="1"/>
</dbReference>
<gene>
    <name evidence="8" type="ORF">BC781_102543</name>
</gene>
<dbReference type="GO" id="GO:0000976">
    <property type="term" value="F:transcription cis-regulatory region binding"/>
    <property type="evidence" value="ECO:0007669"/>
    <property type="project" value="TreeGrafter"/>
</dbReference>
<dbReference type="InterPro" id="IPR043135">
    <property type="entry name" value="Fur_C"/>
</dbReference>
<dbReference type="GO" id="GO:0003700">
    <property type="term" value="F:DNA-binding transcription factor activity"/>
    <property type="evidence" value="ECO:0007669"/>
    <property type="project" value="InterPro"/>
</dbReference>
<dbReference type="RefSeq" id="WP_109617161.1">
    <property type="nucleotide sequence ID" value="NZ_QGDO01000002.1"/>
</dbReference>
<evidence type="ECO:0000256" key="1">
    <source>
        <dbReference type="ARBA" id="ARBA00007957"/>
    </source>
</evidence>
<feature type="binding site" evidence="7">
    <location>
        <position position="130"/>
    </location>
    <ligand>
        <name>Zn(2+)</name>
        <dbReference type="ChEBI" id="CHEBI:29105"/>
    </ligand>
</feature>
<dbReference type="GO" id="GO:1900376">
    <property type="term" value="P:regulation of secondary metabolite biosynthetic process"/>
    <property type="evidence" value="ECO:0007669"/>
    <property type="project" value="TreeGrafter"/>
</dbReference>
<protein>
    <submittedName>
        <fullName evidence="8">Fur family ferric uptake transcriptional regulator</fullName>
    </submittedName>
</protein>
<evidence type="ECO:0000256" key="2">
    <source>
        <dbReference type="ARBA" id="ARBA00022491"/>
    </source>
</evidence>
<dbReference type="OrthoDB" id="594893at2"/>
<evidence type="ECO:0000256" key="7">
    <source>
        <dbReference type="PIRSR" id="PIRSR602481-1"/>
    </source>
</evidence>
<keyword evidence="3 7" id="KW-0862">Zinc</keyword>
<dbReference type="SUPFAM" id="SSF46785">
    <property type="entry name" value="Winged helix' DNA-binding domain"/>
    <property type="match status" value="1"/>
</dbReference>
<name>A0A315ZBP3_SEDFL</name>
<evidence type="ECO:0000256" key="5">
    <source>
        <dbReference type="ARBA" id="ARBA00023125"/>
    </source>
</evidence>
<feature type="binding site" evidence="7">
    <location>
        <position position="133"/>
    </location>
    <ligand>
        <name>Zn(2+)</name>
        <dbReference type="ChEBI" id="CHEBI:29105"/>
    </ligand>
</feature>
<evidence type="ECO:0000256" key="4">
    <source>
        <dbReference type="ARBA" id="ARBA00023015"/>
    </source>
</evidence>